<dbReference type="OrthoDB" id="9789270at2"/>
<reference evidence="2 3" key="1">
    <citation type="submission" date="2018-07" db="EMBL/GenBank/DDBJ databases">
        <title>Genomic Encyclopedia of Type Strains, Phase III (KMG-III): the genomes of soil and plant-associated and newly described type strains.</title>
        <authorList>
            <person name="Whitman W."/>
        </authorList>
    </citation>
    <scope>NUCLEOTIDE SEQUENCE [LARGE SCALE GENOMIC DNA]</scope>
    <source>
        <strain evidence="2 3">CECT 8488</strain>
    </source>
</reference>
<gene>
    <name evidence="2" type="ORF">DFP90_101621</name>
</gene>
<dbReference type="EMBL" id="QRDW01000001">
    <property type="protein sequence ID" value="RED53822.1"/>
    <property type="molecule type" value="Genomic_DNA"/>
</dbReference>
<keyword evidence="1" id="KW-1133">Transmembrane helix</keyword>
<dbReference type="Proteomes" id="UP000256845">
    <property type="component" value="Unassembled WGS sequence"/>
</dbReference>
<sequence>MVGVNLYRQLIKASFFWLPLFGAAFLAFGMLTEARTGIVALESAGLAPAMITIEKTEQSWFRKSGLGRQAGGTAMVRIILPSNNHSIQPGDIVTAYGRKGIDPVFIHSDLVNKYRASPDLAGLAITPEFLAYGMASLWCALFAYCFQIFVARKRYRAGCWTADSPELREIRDEAASLYENHPLLYRAKVVSAGFLGLIFFPTLLILLVLSLGYILFILVLSLPATSIQADIALPALILSASLTLLAVARLIQSSLPKTTGVPLPPGDTPALEQMIQESCLKTGNKPIKNLLITGDYQLEFLPLGSAGFWPVPRFTLVIGLPLLQSLSPLEFQSALIGELARHNQHGNRLGAWLYRWQQIFQHMRARKKNDKAFADAILRPFLDQFAPSFNALARFLVTEQIQTADKVAVKETGPDATAQSITSTYVSHKQYETVFWDDFYRRSYQNRYPKELPYDISSRFFASKAVRKHMAELAGGKIPQPRGHIEFAFRDLRGRLRDLRLHPQIPDRLNLSADKSLLGDAEPGIRDALNMIWWQQSQPVWDACHSHYRTLSERQKELDTLYEDGQLTEEQWLEWADIARYLDGWDAAADIYETMLIQFPRNPEANYTAGWFRLHDRNLSGLQMLEIAIEETPALSIDICADAVELLEEMDDSALLGIWRQKLQHEKANFRLDLAERGRLLDSDILIEHDLGSQEMKDLIQAIAKIPEVEQAFLARKQITARPDSPLYVLGVNGPNSKWPSFGHDAVSALRGKLDLQFEAFVVPLNNKFKKLQRQFETMEHALIFNRSGRAHHNTGEGHT</sequence>
<feature type="transmembrane region" description="Helical" evidence="1">
    <location>
        <begin position="194"/>
        <end position="219"/>
    </location>
</feature>
<dbReference type="RefSeq" id="WP_147300920.1">
    <property type="nucleotide sequence ID" value="NZ_QRDW01000001.1"/>
</dbReference>
<evidence type="ECO:0000313" key="2">
    <source>
        <dbReference type="EMBL" id="RED53822.1"/>
    </source>
</evidence>
<protein>
    <recommendedName>
        <fullName evidence="4">Zn-dependent protease with chaperone function</fullName>
    </recommendedName>
</protein>
<feature type="transmembrane region" description="Helical" evidence="1">
    <location>
        <begin position="129"/>
        <end position="150"/>
    </location>
</feature>
<keyword evidence="1" id="KW-0472">Membrane</keyword>
<evidence type="ECO:0008006" key="4">
    <source>
        <dbReference type="Google" id="ProtNLM"/>
    </source>
</evidence>
<keyword evidence="1" id="KW-0812">Transmembrane</keyword>
<proteinExistence type="predicted"/>
<keyword evidence="3" id="KW-1185">Reference proteome</keyword>
<name>A0A3D9HWE6_9PROT</name>
<evidence type="ECO:0000256" key="1">
    <source>
        <dbReference type="SAM" id="Phobius"/>
    </source>
</evidence>
<comment type="caution">
    <text evidence="2">The sequence shown here is derived from an EMBL/GenBank/DDBJ whole genome shotgun (WGS) entry which is preliminary data.</text>
</comment>
<feature type="transmembrane region" description="Helical" evidence="1">
    <location>
        <begin position="12"/>
        <end position="31"/>
    </location>
</feature>
<evidence type="ECO:0000313" key="3">
    <source>
        <dbReference type="Proteomes" id="UP000256845"/>
    </source>
</evidence>
<organism evidence="2 3">
    <name type="scientific">Aestuariispira insulae</name>
    <dbReference type="NCBI Taxonomy" id="1461337"/>
    <lineage>
        <taxon>Bacteria</taxon>
        <taxon>Pseudomonadati</taxon>
        <taxon>Pseudomonadota</taxon>
        <taxon>Alphaproteobacteria</taxon>
        <taxon>Rhodospirillales</taxon>
        <taxon>Kiloniellaceae</taxon>
        <taxon>Aestuariispira</taxon>
    </lineage>
</organism>
<dbReference type="AlphaFoldDB" id="A0A3D9HWE6"/>
<accession>A0A3D9HWE6</accession>